<comment type="caution">
    <text evidence="9">The sequence shown here is derived from an EMBL/GenBank/DDBJ whole genome shotgun (WGS) entry which is preliminary data.</text>
</comment>
<evidence type="ECO:0000256" key="7">
    <source>
        <dbReference type="RuleBase" id="RU003792"/>
    </source>
</evidence>
<feature type="binding site" evidence="4 6">
    <location>
        <position position="110"/>
    </location>
    <ligand>
        <name>substrate</name>
    </ligand>
</feature>
<dbReference type="PIRSF" id="PIRSF001430">
    <property type="entry name" value="tRNA_psdUrid_synth"/>
    <property type="match status" value="1"/>
</dbReference>
<dbReference type="NCBIfam" id="TIGR00071">
    <property type="entry name" value="hisT_truA"/>
    <property type="match status" value="1"/>
</dbReference>
<evidence type="ECO:0000256" key="2">
    <source>
        <dbReference type="ARBA" id="ARBA00022694"/>
    </source>
</evidence>
<dbReference type="CDD" id="cd02570">
    <property type="entry name" value="PseudoU_synth_EcTruA"/>
    <property type="match status" value="1"/>
</dbReference>
<sequence>MPRLVLGIEYDGTAYSGWQAQHHAPSVQAAVEGAIAEIAQHSVSITASGRTDAGVHALAQVVHCDVQVERPLRAWVRGVNAHLPPDIGVRWAQTVHAQFDARRSAQSRRYRYILCAQPTRPVLHRHRVGWTYKPLAVAPMQQAASCLMGEHDFSSFRAAGCQAKHPVRRIQSLSVSAAQPFIHIDIEANAFIHHMVRNIVGTLIPIGAGERPVEWLAEVLAACDRTQAGITAAASGLYLVGARYPASDGLPDLPPPPSFAC</sequence>
<organism evidence="9 10">
    <name type="scientific">Spiribacter salilacus</name>
    <dbReference type="NCBI Taxonomy" id="2664894"/>
    <lineage>
        <taxon>Bacteria</taxon>
        <taxon>Pseudomonadati</taxon>
        <taxon>Pseudomonadota</taxon>
        <taxon>Gammaproteobacteria</taxon>
        <taxon>Chromatiales</taxon>
        <taxon>Ectothiorhodospiraceae</taxon>
        <taxon>Spiribacter</taxon>
    </lineage>
</organism>
<evidence type="ECO:0000256" key="4">
    <source>
        <dbReference type="HAMAP-Rule" id="MF_00171"/>
    </source>
</evidence>
<name>A0A6N7QQQ2_9GAMM</name>
<dbReference type="InterPro" id="IPR020095">
    <property type="entry name" value="PsdUridine_synth_TruA_C"/>
</dbReference>
<dbReference type="EMBL" id="WJPP01000004">
    <property type="protein sequence ID" value="MRH78751.1"/>
    <property type="molecule type" value="Genomic_DNA"/>
</dbReference>
<dbReference type="InterPro" id="IPR020094">
    <property type="entry name" value="TruA/RsuA/RluB/E/F_N"/>
</dbReference>
<feature type="domain" description="Pseudouridine synthase I TruA alpha/beta" evidence="8">
    <location>
        <begin position="143"/>
        <end position="245"/>
    </location>
</feature>
<evidence type="ECO:0000256" key="3">
    <source>
        <dbReference type="ARBA" id="ARBA00023235"/>
    </source>
</evidence>
<dbReference type="Gene3D" id="3.30.70.660">
    <property type="entry name" value="Pseudouridine synthase I, catalytic domain, C-terminal subdomain"/>
    <property type="match status" value="1"/>
</dbReference>
<comment type="caution">
    <text evidence="4">Lacks conserved residue(s) required for the propagation of feature annotation.</text>
</comment>
<evidence type="ECO:0000256" key="1">
    <source>
        <dbReference type="ARBA" id="ARBA00009375"/>
    </source>
</evidence>
<protein>
    <recommendedName>
        <fullName evidence="4">tRNA pseudouridine synthase A</fullName>
        <ecNumber evidence="4">5.4.99.12</ecNumber>
    </recommendedName>
    <alternativeName>
        <fullName evidence="4">tRNA pseudouridine(38-40) synthase</fullName>
    </alternativeName>
    <alternativeName>
        <fullName evidence="4">tRNA pseudouridylate synthase I</fullName>
    </alternativeName>
    <alternativeName>
        <fullName evidence="4">tRNA-uridine isomerase I</fullName>
    </alternativeName>
</protein>
<dbReference type="GO" id="GO:0031119">
    <property type="term" value="P:tRNA pseudouridine synthesis"/>
    <property type="evidence" value="ECO:0007669"/>
    <property type="project" value="UniProtKB-UniRule"/>
</dbReference>
<gene>
    <name evidence="4 9" type="primary">truA</name>
    <name evidence="9" type="ORF">GH984_08535</name>
</gene>
<dbReference type="InterPro" id="IPR001406">
    <property type="entry name" value="PsdUridine_synth_TruA"/>
</dbReference>
<dbReference type="GO" id="GO:0003723">
    <property type="term" value="F:RNA binding"/>
    <property type="evidence" value="ECO:0007669"/>
    <property type="project" value="InterPro"/>
</dbReference>
<proteinExistence type="inferred from homology"/>
<evidence type="ECO:0000256" key="5">
    <source>
        <dbReference type="PIRSR" id="PIRSR001430-1"/>
    </source>
</evidence>
<feature type="active site" description="Nucleophile" evidence="4 5">
    <location>
        <position position="52"/>
    </location>
</feature>
<feature type="domain" description="Pseudouridine synthase I TruA alpha/beta" evidence="8">
    <location>
        <begin position="9"/>
        <end position="100"/>
    </location>
</feature>
<dbReference type="PANTHER" id="PTHR11142:SF0">
    <property type="entry name" value="TRNA PSEUDOURIDINE SYNTHASE-LIKE 1"/>
    <property type="match status" value="1"/>
</dbReference>
<dbReference type="InterPro" id="IPR020103">
    <property type="entry name" value="PsdUridine_synth_cat_dom_sf"/>
</dbReference>
<reference evidence="9 10" key="1">
    <citation type="submission" date="2019-11" db="EMBL/GenBank/DDBJ databases">
        <authorList>
            <person name="Zhang X.Y."/>
        </authorList>
    </citation>
    <scope>NUCLEOTIDE SEQUENCE [LARGE SCALE GENOMIC DNA]</scope>
    <source>
        <strain evidence="9 10">C176</strain>
    </source>
</reference>
<dbReference type="RefSeq" id="WP_153719781.1">
    <property type="nucleotide sequence ID" value="NZ_WJPP01000004.1"/>
</dbReference>
<evidence type="ECO:0000259" key="8">
    <source>
        <dbReference type="Pfam" id="PF01416"/>
    </source>
</evidence>
<comment type="subunit">
    <text evidence="4">Homodimer.</text>
</comment>
<keyword evidence="10" id="KW-1185">Reference proteome</keyword>
<dbReference type="Gene3D" id="3.30.70.580">
    <property type="entry name" value="Pseudouridine synthase I, catalytic domain, N-terminal subdomain"/>
    <property type="match status" value="1"/>
</dbReference>
<dbReference type="PANTHER" id="PTHR11142">
    <property type="entry name" value="PSEUDOURIDYLATE SYNTHASE"/>
    <property type="match status" value="1"/>
</dbReference>
<dbReference type="SUPFAM" id="SSF55120">
    <property type="entry name" value="Pseudouridine synthase"/>
    <property type="match status" value="1"/>
</dbReference>
<accession>A0A6N7QQQ2</accession>
<dbReference type="Proteomes" id="UP000433788">
    <property type="component" value="Unassembled WGS sequence"/>
</dbReference>
<evidence type="ECO:0000313" key="10">
    <source>
        <dbReference type="Proteomes" id="UP000433788"/>
    </source>
</evidence>
<keyword evidence="3 4" id="KW-0413">Isomerase</keyword>
<dbReference type="FunFam" id="3.30.70.580:FF:000001">
    <property type="entry name" value="tRNA pseudouridine synthase A"/>
    <property type="match status" value="1"/>
</dbReference>
<dbReference type="GO" id="GO:0160147">
    <property type="term" value="F:tRNA pseudouridine(38-40) synthase activity"/>
    <property type="evidence" value="ECO:0007669"/>
    <property type="project" value="UniProtKB-EC"/>
</dbReference>
<keyword evidence="2 4" id="KW-0819">tRNA processing</keyword>
<dbReference type="Pfam" id="PF01416">
    <property type="entry name" value="PseudoU_synth_1"/>
    <property type="match status" value="2"/>
</dbReference>
<evidence type="ECO:0000313" key="9">
    <source>
        <dbReference type="EMBL" id="MRH78751.1"/>
    </source>
</evidence>
<comment type="function">
    <text evidence="4">Formation of pseudouridine at positions 38, 39 and 40 in the anticodon stem and loop of transfer RNAs.</text>
</comment>
<dbReference type="HAMAP" id="MF_00171">
    <property type="entry name" value="TruA"/>
    <property type="match status" value="1"/>
</dbReference>
<dbReference type="InterPro" id="IPR020097">
    <property type="entry name" value="PsdUridine_synth_TruA_a/b_dom"/>
</dbReference>
<dbReference type="AlphaFoldDB" id="A0A6N7QQQ2"/>
<evidence type="ECO:0000256" key="6">
    <source>
        <dbReference type="PIRSR" id="PIRSR001430-2"/>
    </source>
</evidence>
<comment type="similarity">
    <text evidence="1 4 7">Belongs to the tRNA pseudouridine synthase TruA family.</text>
</comment>
<dbReference type="EC" id="5.4.99.12" evidence="4"/>
<comment type="catalytic activity">
    <reaction evidence="4 7">
        <text>uridine(38/39/40) in tRNA = pseudouridine(38/39/40) in tRNA</text>
        <dbReference type="Rhea" id="RHEA:22376"/>
        <dbReference type="Rhea" id="RHEA-COMP:10085"/>
        <dbReference type="Rhea" id="RHEA-COMP:10087"/>
        <dbReference type="ChEBI" id="CHEBI:65314"/>
        <dbReference type="ChEBI" id="CHEBI:65315"/>
        <dbReference type="EC" id="5.4.99.12"/>
    </reaction>
</comment>